<dbReference type="InterPro" id="IPR000259">
    <property type="entry name" value="Adhesion_dom_fimbrial"/>
</dbReference>
<gene>
    <name evidence="2" type="primary">fimA_1</name>
    <name evidence="2" type="ORF">NCTC9075_00555</name>
</gene>
<reference evidence="2 3" key="1">
    <citation type="submission" date="2018-06" db="EMBL/GenBank/DDBJ databases">
        <authorList>
            <consortium name="Pathogen Informatics"/>
            <person name="Doyle S."/>
        </authorList>
    </citation>
    <scope>NUCLEOTIDE SEQUENCE [LARGE SCALE GENOMIC DNA]</scope>
    <source>
        <strain evidence="2 3">NCTC9075</strain>
    </source>
</reference>
<protein>
    <submittedName>
        <fullName evidence="2">Minor fimbrial subunit</fullName>
    </submittedName>
</protein>
<dbReference type="PANTHER" id="PTHR33420">
    <property type="entry name" value="FIMBRIAL SUBUNIT ELFA-RELATED"/>
    <property type="match status" value="1"/>
</dbReference>
<dbReference type="EMBL" id="UGEM01000004">
    <property type="protein sequence ID" value="STP17146.1"/>
    <property type="molecule type" value="Genomic_DNA"/>
</dbReference>
<accession>A0A377JYG4</accession>
<dbReference type="GO" id="GO:0043709">
    <property type="term" value="P:cell adhesion involved in single-species biofilm formation"/>
    <property type="evidence" value="ECO:0007669"/>
    <property type="project" value="TreeGrafter"/>
</dbReference>
<name>A0A377JYG4_ECOLX</name>
<proteinExistence type="predicted"/>
<dbReference type="AlphaFoldDB" id="A0A377JYG4"/>
<dbReference type="SUPFAM" id="SSF49401">
    <property type="entry name" value="Bacterial adhesins"/>
    <property type="match status" value="1"/>
</dbReference>
<dbReference type="PANTHER" id="PTHR33420:SF5">
    <property type="entry name" value="FIMBRIAL SUBUNIT"/>
    <property type="match status" value="1"/>
</dbReference>
<dbReference type="GO" id="GO:0009289">
    <property type="term" value="C:pilus"/>
    <property type="evidence" value="ECO:0007669"/>
    <property type="project" value="InterPro"/>
</dbReference>
<evidence type="ECO:0000259" key="1">
    <source>
        <dbReference type="Pfam" id="PF00419"/>
    </source>
</evidence>
<dbReference type="Proteomes" id="UP000254181">
    <property type="component" value="Unassembled WGS sequence"/>
</dbReference>
<dbReference type="InterPro" id="IPR050263">
    <property type="entry name" value="Bact_Fimbrial_Adh_Pro"/>
</dbReference>
<dbReference type="InterPro" id="IPR036937">
    <property type="entry name" value="Adhesion_dom_fimbrial_sf"/>
</dbReference>
<sequence>MRFTGDADAINSALLRISAGADSATGLGIEILDNNDVAIAINGESGFRDLVLNENGDANLTFKLRYKSTQENVHAGQANALLYFDIDYQ</sequence>
<feature type="domain" description="Fimbrial-type adhesion" evidence="1">
    <location>
        <begin position="1"/>
        <end position="89"/>
    </location>
</feature>
<dbReference type="Pfam" id="PF00419">
    <property type="entry name" value="Fimbrial"/>
    <property type="match status" value="1"/>
</dbReference>
<evidence type="ECO:0000313" key="2">
    <source>
        <dbReference type="EMBL" id="STP17146.1"/>
    </source>
</evidence>
<dbReference type="InterPro" id="IPR008966">
    <property type="entry name" value="Adhesion_dom_sf"/>
</dbReference>
<evidence type="ECO:0000313" key="3">
    <source>
        <dbReference type="Proteomes" id="UP000254181"/>
    </source>
</evidence>
<dbReference type="Gene3D" id="2.60.40.1090">
    <property type="entry name" value="Fimbrial-type adhesion domain"/>
    <property type="match status" value="1"/>
</dbReference>
<organism evidence="2 3">
    <name type="scientific">Escherichia coli</name>
    <dbReference type="NCBI Taxonomy" id="562"/>
    <lineage>
        <taxon>Bacteria</taxon>
        <taxon>Pseudomonadati</taxon>
        <taxon>Pseudomonadota</taxon>
        <taxon>Gammaproteobacteria</taxon>
        <taxon>Enterobacterales</taxon>
        <taxon>Enterobacteriaceae</taxon>
        <taxon>Escherichia</taxon>
    </lineage>
</organism>